<evidence type="ECO:0000256" key="3">
    <source>
        <dbReference type="ARBA" id="ARBA00022475"/>
    </source>
</evidence>
<dbReference type="PANTHER" id="PTHR28259:SF18">
    <property type="entry name" value="FLUORIDE-SPECIFIC ION CHANNEL FLUC"/>
    <property type="match status" value="1"/>
</dbReference>
<accession>A0A4P9C867</accession>
<dbReference type="EMBL" id="CP029487">
    <property type="protein sequence ID" value="QCT71677.1"/>
    <property type="molecule type" value="Genomic_DNA"/>
</dbReference>
<comment type="subcellular location">
    <subcellularLocation>
        <location evidence="1 15">Cell membrane</location>
        <topology evidence="1 15">Multi-pass membrane protein</topology>
    </subcellularLocation>
</comment>
<keyword evidence="5 15" id="KW-0812">Transmembrane</keyword>
<proteinExistence type="inferred from homology"/>
<evidence type="ECO:0000256" key="10">
    <source>
        <dbReference type="ARBA" id="ARBA00023136"/>
    </source>
</evidence>
<evidence type="ECO:0000256" key="13">
    <source>
        <dbReference type="ARBA" id="ARBA00035585"/>
    </source>
</evidence>
<evidence type="ECO:0000313" key="16">
    <source>
        <dbReference type="EMBL" id="QCT71677.1"/>
    </source>
</evidence>
<dbReference type="InterPro" id="IPR003691">
    <property type="entry name" value="FluC"/>
</dbReference>
<evidence type="ECO:0000256" key="2">
    <source>
        <dbReference type="ARBA" id="ARBA00022448"/>
    </source>
</evidence>
<comment type="function">
    <text evidence="14 15">Fluoride-specific ion channel. Important for reducing fluoride concentration in the cell, thus reducing its toxicity.</text>
</comment>
<dbReference type="KEGG" id="emt:CPZ25_010175"/>
<evidence type="ECO:0000256" key="9">
    <source>
        <dbReference type="ARBA" id="ARBA00023065"/>
    </source>
</evidence>
<gene>
    <name evidence="15" type="primary">fluC</name>
    <name evidence="15" type="synonym">crcB</name>
    <name evidence="16" type="ORF">CPZ25_010175</name>
</gene>
<comment type="catalytic activity">
    <reaction evidence="13">
        <text>fluoride(in) = fluoride(out)</text>
        <dbReference type="Rhea" id="RHEA:76159"/>
        <dbReference type="ChEBI" id="CHEBI:17051"/>
    </reaction>
    <physiologicalReaction direction="left-to-right" evidence="13">
        <dbReference type="Rhea" id="RHEA:76160"/>
    </physiologicalReaction>
</comment>
<keyword evidence="2 15" id="KW-0813">Transport</keyword>
<evidence type="ECO:0000256" key="15">
    <source>
        <dbReference type="HAMAP-Rule" id="MF_00454"/>
    </source>
</evidence>
<dbReference type="PANTHER" id="PTHR28259">
    <property type="entry name" value="FLUORIDE EXPORT PROTEIN 1-RELATED"/>
    <property type="match status" value="1"/>
</dbReference>
<dbReference type="GO" id="GO:0046872">
    <property type="term" value="F:metal ion binding"/>
    <property type="evidence" value="ECO:0007669"/>
    <property type="project" value="UniProtKB-KW"/>
</dbReference>
<evidence type="ECO:0000256" key="4">
    <source>
        <dbReference type="ARBA" id="ARBA00022519"/>
    </source>
</evidence>
<dbReference type="GO" id="GO:0005886">
    <property type="term" value="C:plasma membrane"/>
    <property type="evidence" value="ECO:0007669"/>
    <property type="project" value="UniProtKB-SubCell"/>
</dbReference>
<dbReference type="RefSeq" id="WP_058693460.1">
    <property type="nucleotide sequence ID" value="NZ_CP029487.1"/>
</dbReference>
<evidence type="ECO:0000256" key="7">
    <source>
        <dbReference type="ARBA" id="ARBA00022989"/>
    </source>
</evidence>
<dbReference type="HAMAP" id="MF_00454">
    <property type="entry name" value="FluC"/>
    <property type="match status" value="1"/>
</dbReference>
<dbReference type="GO" id="GO:0062054">
    <property type="term" value="F:fluoride channel activity"/>
    <property type="evidence" value="ECO:0007669"/>
    <property type="project" value="UniProtKB-UniRule"/>
</dbReference>
<evidence type="ECO:0000256" key="8">
    <source>
        <dbReference type="ARBA" id="ARBA00023053"/>
    </source>
</evidence>
<feature type="transmembrane region" description="Helical" evidence="15">
    <location>
        <begin position="105"/>
        <end position="125"/>
    </location>
</feature>
<dbReference type="Proteomes" id="UP000218387">
    <property type="component" value="Chromosome"/>
</dbReference>
<dbReference type="GO" id="GO:0140114">
    <property type="term" value="P:cellular detoxification of fluoride"/>
    <property type="evidence" value="ECO:0007669"/>
    <property type="project" value="UniProtKB-UniRule"/>
</dbReference>
<keyword evidence="10 15" id="KW-0472">Membrane</keyword>
<evidence type="ECO:0000313" key="17">
    <source>
        <dbReference type="Proteomes" id="UP000218387"/>
    </source>
</evidence>
<evidence type="ECO:0000256" key="12">
    <source>
        <dbReference type="ARBA" id="ARBA00035120"/>
    </source>
</evidence>
<keyword evidence="11 15" id="KW-0407">Ion channel</keyword>
<keyword evidence="4" id="KW-0997">Cell inner membrane</keyword>
<evidence type="ECO:0000256" key="1">
    <source>
        <dbReference type="ARBA" id="ARBA00004651"/>
    </source>
</evidence>
<feature type="binding site" evidence="15">
    <location>
        <position position="75"/>
    </location>
    <ligand>
        <name>Na(+)</name>
        <dbReference type="ChEBI" id="CHEBI:29101"/>
        <note>structural</note>
    </ligand>
</feature>
<keyword evidence="8 15" id="KW-0915">Sodium</keyword>
<evidence type="ECO:0000256" key="5">
    <source>
        <dbReference type="ARBA" id="ARBA00022692"/>
    </source>
</evidence>
<name>A0A4P9C867_EUBML</name>
<feature type="transmembrane region" description="Helical" evidence="15">
    <location>
        <begin position="35"/>
        <end position="55"/>
    </location>
</feature>
<keyword evidence="9 15" id="KW-0406">Ion transport</keyword>
<comment type="activity regulation">
    <text evidence="15">Na(+) is not transported, but it plays an essential structural role and its presence is essential for fluoride channel function.</text>
</comment>
<feature type="transmembrane region" description="Helical" evidence="15">
    <location>
        <begin position="7"/>
        <end position="29"/>
    </location>
</feature>
<evidence type="ECO:0000256" key="14">
    <source>
        <dbReference type="ARBA" id="ARBA00049940"/>
    </source>
</evidence>
<feature type="transmembrane region" description="Helical" evidence="15">
    <location>
        <begin position="67"/>
        <end position="85"/>
    </location>
</feature>
<sequence length="127" mass="13351">MFEVLSVGVGGFVGAALRYLISSGIARFMNSRLPLGTLCVNVFGGLFMGFIMQWSLQSASLSPRMRLFLTTGLLGGFTTFSTFSYETMNLIGEGAWMTAAANAGLNLILSLAGVIAGQLLAKAVLVS</sequence>
<dbReference type="AlphaFoldDB" id="A0A4P9C867"/>
<dbReference type="NCBIfam" id="TIGR00494">
    <property type="entry name" value="crcB"/>
    <property type="match status" value="1"/>
</dbReference>
<reference evidence="16 17" key="1">
    <citation type="submission" date="2018-05" db="EMBL/GenBank/DDBJ databases">
        <title>Genome comparison of Eubacterium sp.</title>
        <authorList>
            <person name="Feng Y."/>
            <person name="Sanchez-Andrea I."/>
            <person name="Stams A.J.M."/>
            <person name="De Vos W.M."/>
        </authorList>
    </citation>
    <scope>NUCLEOTIDE SEQUENCE [LARGE SCALE GENOMIC DNA]</scope>
    <source>
        <strain evidence="16 17">YI</strain>
    </source>
</reference>
<evidence type="ECO:0000256" key="6">
    <source>
        <dbReference type="ARBA" id="ARBA00022723"/>
    </source>
</evidence>
<keyword evidence="3 15" id="KW-1003">Cell membrane</keyword>
<keyword evidence="6 15" id="KW-0479">Metal-binding</keyword>
<protein>
    <recommendedName>
        <fullName evidence="15">Fluoride-specific ion channel FluC</fullName>
    </recommendedName>
</protein>
<organism evidence="16 17">
    <name type="scientific">Eubacterium maltosivorans</name>
    <dbReference type="NCBI Taxonomy" id="2041044"/>
    <lineage>
        <taxon>Bacteria</taxon>
        <taxon>Bacillati</taxon>
        <taxon>Bacillota</taxon>
        <taxon>Clostridia</taxon>
        <taxon>Eubacteriales</taxon>
        <taxon>Eubacteriaceae</taxon>
        <taxon>Eubacterium</taxon>
    </lineage>
</organism>
<keyword evidence="17" id="KW-1185">Reference proteome</keyword>
<keyword evidence="7 15" id="KW-1133">Transmembrane helix</keyword>
<feature type="binding site" evidence="15">
    <location>
        <position position="78"/>
    </location>
    <ligand>
        <name>Na(+)</name>
        <dbReference type="ChEBI" id="CHEBI:29101"/>
        <note>structural</note>
    </ligand>
</feature>
<evidence type="ECO:0000256" key="11">
    <source>
        <dbReference type="ARBA" id="ARBA00023303"/>
    </source>
</evidence>
<dbReference type="Pfam" id="PF02537">
    <property type="entry name" value="CRCB"/>
    <property type="match status" value="1"/>
</dbReference>
<comment type="similarity">
    <text evidence="12 15">Belongs to the fluoride channel Fluc/FEX (TC 1.A.43) family.</text>
</comment>